<evidence type="ECO:0000313" key="1">
    <source>
        <dbReference type="EMBL" id="GBO42416.1"/>
    </source>
</evidence>
<comment type="caution">
    <text evidence="1">The sequence shown here is derived from an EMBL/GenBank/DDBJ whole genome shotgun (WGS) entry which is preliminary data.</text>
</comment>
<dbReference type="Proteomes" id="UP000499080">
    <property type="component" value="Unassembled WGS sequence"/>
</dbReference>
<keyword evidence="2" id="KW-1185">Reference proteome</keyword>
<name>A0A4Y2X021_ARAVE</name>
<feature type="non-terminal residue" evidence="1">
    <location>
        <position position="1"/>
    </location>
</feature>
<protein>
    <submittedName>
        <fullName evidence="1">Transposable element Tcb1 transposase</fullName>
    </submittedName>
</protein>
<accession>A0A4Y2X021</accession>
<gene>
    <name evidence="1" type="primary">TCB1_288</name>
    <name evidence="1" type="ORF">AVEN_168070_1</name>
</gene>
<reference evidence="1 2" key="1">
    <citation type="journal article" date="2019" name="Sci. Rep.">
        <title>Orb-weaving spider Araneus ventricosus genome elucidates the spidroin gene catalogue.</title>
        <authorList>
            <person name="Kono N."/>
            <person name="Nakamura H."/>
            <person name="Ohtoshi R."/>
            <person name="Moran D.A.P."/>
            <person name="Shinohara A."/>
            <person name="Yoshida Y."/>
            <person name="Fujiwara M."/>
            <person name="Mori M."/>
            <person name="Tomita M."/>
            <person name="Arakawa K."/>
        </authorList>
    </citation>
    <scope>NUCLEOTIDE SEQUENCE [LARGE SCALE GENOMIC DNA]</scope>
</reference>
<proteinExistence type="predicted"/>
<sequence length="15" mass="1541">GVESMHCGHRNSGLG</sequence>
<evidence type="ECO:0000313" key="2">
    <source>
        <dbReference type="Proteomes" id="UP000499080"/>
    </source>
</evidence>
<dbReference type="EMBL" id="BGPR01068481">
    <property type="protein sequence ID" value="GBO42416.1"/>
    <property type="molecule type" value="Genomic_DNA"/>
</dbReference>
<organism evidence="1 2">
    <name type="scientific">Araneus ventricosus</name>
    <name type="common">Orbweaver spider</name>
    <name type="synonym">Epeira ventricosa</name>
    <dbReference type="NCBI Taxonomy" id="182803"/>
    <lineage>
        <taxon>Eukaryota</taxon>
        <taxon>Metazoa</taxon>
        <taxon>Ecdysozoa</taxon>
        <taxon>Arthropoda</taxon>
        <taxon>Chelicerata</taxon>
        <taxon>Arachnida</taxon>
        <taxon>Araneae</taxon>
        <taxon>Araneomorphae</taxon>
        <taxon>Entelegynae</taxon>
        <taxon>Araneoidea</taxon>
        <taxon>Araneidae</taxon>
        <taxon>Araneus</taxon>
    </lineage>
</organism>